<dbReference type="GO" id="GO:0035755">
    <property type="term" value="F:cardiolipin hydrolase activity"/>
    <property type="evidence" value="ECO:0007669"/>
    <property type="project" value="EnsemblMetazoa"/>
</dbReference>
<reference evidence="10" key="5">
    <citation type="submission" date="2014-06" db="EMBL/GenBank/DDBJ databases">
        <authorList>
            <person name="Hu T."/>
            <person name="Eisen M.B."/>
            <person name="Thornton K.R."/>
            <person name="Andolfatto P."/>
        </authorList>
    </citation>
    <scope>NUCLEOTIDE SEQUENCE</scope>
    <source>
        <strain evidence="10">W501</strain>
    </source>
</reference>
<proteinExistence type="inferred from homology"/>
<evidence type="ECO:0000313" key="10">
    <source>
        <dbReference type="EMBL" id="KMY89848.1"/>
    </source>
</evidence>
<reference evidence="9" key="3">
    <citation type="submission" date="2008-06" db="EMBL/GenBank/DDBJ databases">
        <authorList>
            <consortium name="FlyBase"/>
        </authorList>
    </citation>
    <scope>NUCLEOTIDE SEQUENCE</scope>
    <source>
        <strain evidence="9">Mixed</strain>
        <strain evidence="10">W501</strain>
    </source>
</reference>
<dbReference type="GO" id="GO:0030717">
    <property type="term" value="P:oocyte karyosome formation"/>
    <property type="evidence" value="ECO:0007669"/>
    <property type="project" value="EnsemblMetazoa"/>
</dbReference>
<evidence type="ECO:0000313" key="9">
    <source>
        <dbReference type="EMBL" id="EDX04750.1"/>
    </source>
</evidence>
<organism evidence="8">
    <name type="scientific">Drosophila simulans</name>
    <name type="common">Fruit fly</name>
    <dbReference type="NCBI Taxonomy" id="7240"/>
    <lineage>
        <taxon>Eukaryota</taxon>
        <taxon>Metazoa</taxon>
        <taxon>Ecdysozoa</taxon>
        <taxon>Arthropoda</taxon>
        <taxon>Hexapoda</taxon>
        <taxon>Insecta</taxon>
        <taxon>Pterygota</taxon>
        <taxon>Neoptera</taxon>
        <taxon>Endopterygota</taxon>
        <taxon>Diptera</taxon>
        <taxon>Brachycera</taxon>
        <taxon>Muscomorpha</taxon>
        <taxon>Ephydroidea</taxon>
        <taxon>Drosophilidae</taxon>
        <taxon>Drosophila</taxon>
        <taxon>Sophophora</taxon>
    </lineage>
</organism>
<dbReference type="Proteomes" id="UP000000304">
    <property type="component" value="Chromosome 2L"/>
</dbReference>
<dbReference type="SMR" id="A0AP53"/>
<dbReference type="SUPFAM" id="SSF56024">
    <property type="entry name" value="Phospholipase D/nuclease"/>
    <property type="match status" value="1"/>
</dbReference>
<dbReference type="OMA" id="IDIAIYT"/>
<evidence type="ECO:0000256" key="4">
    <source>
        <dbReference type="ARBA" id="ARBA00038012"/>
    </source>
</evidence>
<sequence>MLITQIIMKQIRDYPIVTTLSIAVGTVLASEVIWKLVQCSRSKREKASRVHEVIVFNELGEICAAAHMRNNGIGSQKPHMSPCCNAHCSLRNVAKIAEQIDRAVYSIDLAIFTFSSLSLADALKRALQRGVIIRIISDGEMVYCTGSQITMLAQLGVPVRVPITTNLMHNKFCIIDGVERVEEIRLLRKLKWMRPCYSIVISGSLNWTAQGLGGNWENCIITADEKLTATFQAEFQRMWRSFGKTEASRIQPK</sequence>
<gene>
    <name evidence="8" type="primary">CG12314</name>
    <name evidence="9" type="synonym">Dsim\GD22146</name>
    <name evidence="9" type="ORF">Dsim_GD22146</name>
    <name evidence="10" type="ORF">Dsimw501_GD22146</name>
</gene>
<dbReference type="GO" id="GO:0140990">
    <property type="term" value="P:primary piRNA processing"/>
    <property type="evidence" value="ECO:0007669"/>
    <property type="project" value="EnsemblMetazoa"/>
</dbReference>
<reference evidence="8" key="6">
    <citation type="journal article" name="Genetics">
        <title>Widespread adaptive evolution of Drosophila genes with sex-biased expression.</title>
        <authorList>
            <person name="Proeschel M."/>
            <person name="Zhang Z."/>
            <person name="Parsch J."/>
        </authorList>
    </citation>
    <scope>NUCLEOTIDE SEQUENCE</scope>
    <source>
        <strain evidence="8">S1</strain>
    </source>
</reference>
<keyword evidence="3" id="KW-0443">Lipid metabolism</keyword>
<evidence type="ECO:0000259" key="7">
    <source>
        <dbReference type="Pfam" id="PF13091"/>
    </source>
</evidence>
<dbReference type="OrthoDB" id="5205528at2759"/>
<keyword evidence="2" id="KW-0442">Lipid degradation</keyword>
<dbReference type="EMBL" id="AM294441">
    <property type="protein sequence ID" value="CAL26384.1"/>
    <property type="molecule type" value="Genomic_DNA"/>
</dbReference>
<reference evidence="10" key="4">
    <citation type="journal article" date="2013" name="Genome Res.">
        <title>A second-generation assembly of the Drosophila simulans genome provides new insights into patterns of lineage-specific divergence.</title>
        <authorList>
            <person name="Hu T.T."/>
            <person name="Eisen M.B."/>
            <person name="Thornton K.R."/>
            <person name="Andolfatto P."/>
        </authorList>
    </citation>
    <scope>NUCLEOTIDE SEQUENCE [LARGE SCALE GENOMIC DNA]</scope>
    <source>
        <strain evidence="10">W501</strain>
    </source>
</reference>
<evidence type="ECO:0000256" key="2">
    <source>
        <dbReference type="ARBA" id="ARBA00022963"/>
    </source>
</evidence>
<dbReference type="EMBL" id="CM002910">
    <property type="protein sequence ID" value="KMY89848.1"/>
    <property type="molecule type" value="Genomic_DNA"/>
</dbReference>
<protein>
    <recommendedName>
        <fullName evidence="5">Mitochondrial cardiolipin hydrolase</fullName>
    </recommendedName>
    <alternativeName>
        <fullName evidence="6">Mitochondrial phospholipase</fullName>
    </alternativeName>
</protein>
<dbReference type="InterPro" id="IPR051406">
    <property type="entry name" value="PLD_domain"/>
</dbReference>
<dbReference type="EMBL" id="CM000361">
    <property type="protein sequence ID" value="EDX04750.1"/>
    <property type="molecule type" value="Genomic_DNA"/>
</dbReference>
<evidence type="ECO:0000256" key="5">
    <source>
        <dbReference type="ARBA" id="ARBA00040549"/>
    </source>
</evidence>
<evidence type="ECO:0000313" key="8">
    <source>
        <dbReference type="EMBL" id="CAL26384.1"/>
    </source>
</evidence>
<dbReference type="STRING" id="7240.A0AP53"/>
<reference evidence="9 11" key="2">
    <citation type="journal article" date="2007" name="Nature">
        <title>Evolution of genes and genomes on the Drosophila phylogeny.</title>
        <authorList>
            <consortium name="Drosophila 12 Genomes Consortium"/>
            <person name="Clark A.G."/>
            <person name="Eisen M.B."/>
            <person name="Smith D.R."/>
            <person name="Bergman C.M."/>
            <person name="Oliver B."/>
            <person name="Markow T.A."/>
            <person name="Kaufman T.C."/>
            <person name="Kellis M."/>
            <person name="Gelbart W."/>
            <person name="Iyer V.N."/>
            <person name="Pollard D.A."/>
            <person name="Sackton T.B."/>
            <person name="Larracuente A.M."/>
            <person name="Singh N.D."/>
            <person name="Abad J.P."/>
            <person name="Abt D.N."/>
            <person name="Adryan B."/>
            <person name="Aguade M."/>
            <person name="Akashi H."/>
            <person name="Anderson W.W."/>
            <person name="Aquadro C.F."/>
            <person name="Ardell D.H."/>
            <person name="Arguello R."/>
            <person name="Artieri C.G."/>
            <person name="Barbash D.A."/>
            <person name="Barker D."/>
            <person name="Barsanti P."/>
            <person name="Batterham P."/>
            <person name="Batzoglou S."/>
            <person name="Begun D."/>
            <person name="Bhutkar A."/>
            <person name="Blanco E."/>
            <person name="Bosak S.A."/>
            <person name="Bradley R.K."/>
            <person name="Brand A.D."/>
            <person name="Brent M.R."/>
            <person name="Brooks A.N."/>
            <person name="Brown R.H."/>
            <person name="Butlin R.K."/>
            <person name="Caggese C."/>
            <person name="Calvi B.R."/>
            <person name="Bernardo de Carvalho A."/>
            <person name="Caspi A."/>
            <person name="Castrezana S."/>
            <person name="Celniker S.E."/>
            <person name="Chang J.L."/>
            <person name="Chapple C."/>
            <person name="Chatterji S."/>
            <person name="Chinwalla A."/>
            <person name="Civetta A."/>
            <person name="Clifton S.W."/>
            <person name="Comeron J.M."/>
            <person name="Costello J.C."/>
            <person name="Coyne J.A."/>
            <person name="Daub J."/>
            <person name="David R.G."/>
            <person name="Delcher A.L."/>
            <person name="Delehaunty K."/>
            <person name="Do C.B."/>
            <person name="Ebling H."/>
            <person name="Edwards K."/>
            <person name="Eickbush T."/>
            <person name="Evans J.D."/>
            <person name="Filipski A."/>
            <person name="Findeiss S."/>
            <person name="Freyhult E."/>
            <person name="Fulton L."/>
            <person name="Fulton R."/>
            <person name="Garcia A.C."/>
            <person name="Gardiner A."/>
            <person name="Garfield D.A."/>
            <person name="Garvin B.E."/>
            <person name="Gibson G."/>
            <person name="Gilbert D."/>
            <person name="Gnerre S."/>
            <person name="Godfrey J."/>
            <person name="Good R."/>
            <person name="Gotea V."/>
            <person name="Gravely B."/>
            <person name="Greenberg A.J."/>
            <person name="Griffiths-Jones S."/>
            <person name="Gross S."/>
            <person name="Guigo R."/>
            <person name="Gustafson E.A."/>
            <person name="Haerty W."/>
            <person name="Hahn M.W."/>
            <person name="Halligan D.L."/>
            <person name="Halpern A.L."/>
            <person name="Halter G.M."/>
            <person name="Han M.V."/>
            <person name="Heger A."/>
            <person name="Hillier L."/>
            <person name="Hinrichs A.S."/>
            <person name="Holmes I."/>
            <person name="Hoskins R.A."/>
            <person name="Hubisz M.J."/>
            <person name="Hultmark D."/>
            <person name="Huntley M.A."/>
            <person name="Jaffe D.B."/>
            <person name="Jagadeeshan S."/>
            <person name="Jeck W.R."/>
            <person name="Johnson J."/>
            <person name="Jones C.D."/>
            <person name="Jordan W.C."/>
            <person name="Karpen G.H."/>
            <person name="Kataoka E."/>
            <person name="Keightley P.D."/>
            <person name="Kheradpour P."/>
            <person name="Kirkness E.F."/>
            <person name="Koerich L.B."/>
            <person name="Kristiansen K."/>
            <person name="Kudrna D."/>
            <person name="Kulathinal R.J."/>
            <person name="Kumar S."/>
            <person name="Kwok R."/>
            <person name="Lander E."/>
            <person name="Langley C.H."/>
            <person name="Lapoint R."/>
            <person name="Lazzaro B.P."/>
            <person name="Lee S.J."/>
            <person name="Levesque L."/>
            <person name="Li R."/>
            <person name="Lin C.F."/>
            <person name="Lin M.F."/>
            <person name="Lindblad-Toh K."/>
            <person name="Llopart A."/>
            <person name="Long M."/>
            <person name="Low L."/>
            <person name="Lozovsky E."/>
            <person name="Lu J."/>
            <person name="Luo M."/>
            <person name="Machado C.A."/>
            <person name="Makalowski W."/>
            <person name="Marzo M."/>
            <person name="Matsuda M."/>
            <person name="Matzkin L."/>
            <person name="McAllister B."/>
            <person name="McBride C.S."/>
            <person name="McKernan B."/>
            <person name="McKernan K."/>
            <person name="Mendez-Lago M."/>
            <person name="Minx P."/>
            <person name="Mollenhauer M.U."/>
            <person name="Montooth K."/>
            <person name="Mount S.M."/>
            <person name="Mu X."/>
            <person name="Myers E."/>
            <person name="Negre B."/>
            <person name="Newfeld S."/>
            <person name="Nielsen R."/>
            <person name="Noor M.A."/>
            <person name="O'Grady P."/>
            <person name="Pachter L."/>
            <person name="Papaceit M."/>
            <person name="Parisi M.J."/>
            <person name="Parisi M."/>
            <person name="Parts L."/>
            <person name="Pedersen J.S."/>
            <person name="Pesole G."/>
            <person name="Phillippy A.M."/>
            <person name="Ponting C.P."/>
            <person name="Pop M."/>
            <person name="Porcelli D."/>
            <person name="Powell J.R."/>
            <person name="Prohaska S."/>
            <person name="Pruitt K."/>
            <person name="Puig M."/>
            <person name="Quesneville H."/>
            <person name="Ram K.R."/>
            <person name="Rand D."/>
            <person name="Rasmussen M.D."/>
            <person name="Reed L.K."/>
            <person name="Reenan R."/>
            <person name="Reily A."/>
            <person name="Remington K.A."/>
            <person name="Rieger T.T."/>
            <person name="Ritchie M.G."/>
            <person name="Robin C."/>
            <person name="Rogers Y.H."/>
            <person name="Rohde C."/>
            <person name="Rozas J."/>
            <person name="Rubenfield M.J."/>
            <person name="Ruiz A."/>
            <person name="Russo S."/>
            <person name="Salzberg S.L."/>
            <person name="Sanchez-Gracia A."/>
            <person name="Saranga D.J."/>
            <person name="Sato H."/>
            <person name="Schaeffer S.W."/>
            <person name="Schatz M.C."/>
            <person name="Schlenke T."/>
            <person name="Schwartz R."/>
            <person name="Segarra C."/>
            <person name="Singh R.S."/>
            <person name="Sirot L."/>
            <person name="Sirota M."/>
            <person name="Sisneros N.B."/>
            <person name="Smith C.D."/>
            <person name="Smith T.F."/>
            <person name="Spieth J."/>
            <person name="Stage D.E."/>
            <person name="Stark A."/>
            <person name="Stephan W."/>
            <person name="Strausberg R.L."/>
            <person name="Strempel S."/>
            <person name="Sturgill D."/>
            <person name="Sutton G."/>
            <person name="Sutton G.G."/>
            <person name="Tao W."/>
            <person name="Teichmann S."/>
            <person name="Tobari Y.N."/>
            <person name="Tomimura Y."/>
            <person name="Tsolas J.M."/>
            <person name="Valente V.L."/>
            <person name="Venter E."/>
            <person name="Venter J.C."/>
            <person name="Vicario S."/>
            <person name="Vieira F.G."/>
            <person name="Vilella A.J."/>
            <person name="Villasante A."/>
            <person name="Walenz B."/>
            <person name="Wang J."/>
            <person name="Wasserman M."/>
            <person name="Watts T."/>
            <person name="Wilson D."/>
            <person name="Wilson R.K."/>
            <person name="Wing R.A."/>
            <person name="Wolfner M.F."/>
            <person name="Wong A."/>
            <person name="Wong G.K."/>
            <person name="Wu C.I."/>
            <person name="Wu G."/>
            <person name="Yamamoto D."/>
            <person name="Yang H.P."/>
            <person name="Yang S.P."/>
            <person name="Yorke J.A."/>
            <person name="Yoshida K."/>
            <person name="Zdobnov E."/>
            <person name="Zhang P."/>
            <person name="Zhang Y."/>
            <person name="Zimin A.V."/>
            <person name="Baldwin J."/>
            <person name="Abdouelleil A."/>
            <person name="Abdulkadir J."/>
            <person name="Abebe A."/>
            <person name="Abera B."/>
            <person name="Abreu J."/>
            <person name="Acer S.C."/>
            <person name="Aftuck L."/>
            <person name="Alexander A."/>
            <person name="An P."/>
            <person name="Anderson E."/>
            <person name="Anderson S."/>
            <person name="Arachi H."/>
            <person name="Azer M."/>
            <person name="Bachantsang P."/>
            <person name="Barry A."/>
            <person name="Bayul T."/>
            <person name="Berlin A."/>
            <person name="Bessette D."/>
            <person name="Bloom T."/>
            <person name="Blye J."/>
            <person name="Boguslavskiy L."/>
            <person name="Bonnet C."/>
            <person name="Boukhgalter B."/>
            <person name="Bourzgui I."/>
            <person name="Brown A."/>
            <person name="Cahill P."/>
            <person name="Channer S."/>
            <person name="Cheshatsang Y."/>
            <person name="Chuda L."/>
            <person name="Citroen M."/>
            <person name="Collymore A."/>
            <person name="Cooke P."/>
            <person name="Costello M."/>
            <person name="D'Aco K."/>
            <person name="Daza R."/>
            <person name="De Haan G."/>
            <person name="DeGray S."/>
            <person name="DeMaso C."/>
            <person name="Dhargay N."/>
            <person name="Dooley K."/>
            <person name="Dooley E."/>
            <person name="Doricent M."/>
            <person name="Dorje P."/>
            <person name="Dorjee K."/>
            <person name="Dupes A."/>
            <person name="Elong R."/>
            <person name="Falk J."/>
            <person name="Farina A."/>
            <person name="Faro S."/>
            <person name="Ferguson D."/>
            <person name="Fisher S."/>
            <person name="Foley C.D."/>
            <person name="Franke A."/>
            <person name="Friedrich D."/>
            <person name="Gadbois L."/>
            <person name="Gearin G."/>
            <person name="Gearin C.R."/>
            <person name="Giannoukos G."/>
            <person name="Goode T."/>
            <person name="Graham J."/>
            <person name="Grandbois E."/>
            <person name="Grewal S."/>
            <person name="Gyaltsen K."/>
            <person name="Hafez N."/>
            <person name="Hagos B."/>
            <person name="Hall J."/>
            <person name="Henson C."/>
            <person name="Hollinger A."/>
            <person name="Honan T."/>
            <person name="Huard M.D."/>
            <person name="Hughes L."/>
            <person name="Hurhula B."/>
            <person name="Husby M.E."/>
            <person name="Kamat A."/>
            <person name="Kanga B."/>
            <person name="Kashin S."/>
            <person name="Khazanovich D."/>
            <person name="Kisner P."/>
            <person name="Lance K."/>
            <person name="Lara M."/>
            <person name="Lee W."/>
            <person name="Lennon N."/>
            <person name="Letendre F."/>
            <person name="LeVine R."/>
            <person name="Lipovsky A."/>
            <person name="Liu X."/>
            <person name="Liu J."/>
            <person name="Liu S."/>
            <person name="Lokyitsang T."/>
            <person name="Lokyitsang Y."/>
            <person name="Lubonja R."/>
            <person name="Lui A."/>
            <person name="MacDonald P."/>
            <person name="Magnisalis V."/>
            <person name="Maru K."/>
            <person name="Matthews C."/>
            <person name="McCusker W."/>
            <person name="McDonough S."/>
            <person name="Mehta T."/>
            <person name="Meldrim J."/>
            <person name="Meneus L."/>
            <person name="Mihai O."/>
            <person name="Mihalev A."/>
            <person name="Mihova T."/>
            <person name="Mittelman R."/>
            <person name="Mlenga V."/>
            <person name="Montmayeur A."/>
            <person name="Mulrain L."/>
            <person name="Navidi A."/>
            <person name="Naylor J."/>
            <person name="Negash T."/>
            <person name="Nguyen T."/>
            <person name="Nguyen N."/>
            <person name="Nicol R."/>
            <person name="Norbu C."/>
            <person name="Norbu N."/>
            <person name="Novod N."/>
            <person name="O'Neill B."/>
            <person name="Osman S."/>
            <person name="Markiewicz E."/>
            <person name="Oyono O.L."/>
            <person name="Patti C."/>
            <person name="Phunkhang P."/>
            <person name="Pierre F."/>
            <person name="Priest M."/>
            <person name="Raghuraman S."/>
            <person name="Rege F."/>
            <person name="Reyes R."/>
            <person name="Rise C."/>
            <person name="Rogov P."/>
            <person name="Ross K."/>
            <person name="Ryan E."/>
            <person name="Settipalli S."/>
            <person name="Shea T."/>
            <person name="Sherpa N."/>
            <person name="Shi L."/>
            <person name="Shih D."/>
            <person name="Sparrow T."/>
            <person name="Spaulding J."/>
            <person name="Stalker J."/>
            <person name="Stange-Thomann N."/>
            <person name="Stavropoulos S."/>
            <person name="Stone C."/>
            <person name="Strader C."/>
            <person name="Tesfaye S."/>
            <person name="Thomson T."/>
            <person name="Thoulutsang Y."/>
            <person name="Thoulutsang D."/>
            <person name="Topham K."/>
            <person name="Topping I."/>
            <person name="Tsamla T."/>
            <person name="Vassiliev H."/>
            <person name="Vo A."/>
            <person name="Wangchuk T."/>
            <person name="Wangdi T."/>
            <person name="Weiand M."/>
            <person name="Wilkinson J."/>
            <person name="Wilson A."/>
            <person name="Yadav S."/>
            <person name="Young G."/>
            <person name="Yu Q."/>
            <person name="Zembek L."/>
            <person name="Zhong D."/>
            <person name="Zimmer A."/>
            <person name="Zwirko Z."/>
            <person name="Jaffe D.B."/>
            <person name="Alvarez P."/>
            <person name="Brockman W."/>
            <person name="Butler J."/>
            <person name="Chin C."/>
            <person name="Gnerre S."/>
            <person name="Grabherr M."/>
            <person name="Kleber M."/>
            <person name="Mauceli E."/>
            <person name="MacCallum I."/>
        </authorList>
    </citation>
    <scope>NUCLEOTIDE SEQUENCE [LARGE SCALE GENOMIC DNA]</scope>
    <source>
        <strain evidence="9">Mixed</strain>
        <strain evidence="11">mosaic</strain>
    </source>
</reference>
<dbReference type="GO" id="GO:0032473">
    <property type="term" value="C:cytoplasmic side of mitochondrial outer membrane"/>
    <property type="evidence" value="ECO:0007669"/>
    <property type="project" value="EnsemblMetazoa"/>
</dbReference>
<name>A0AP53_DROSI</name>
<dbReference type="AlphaFoldDB" id="A0AP53"/>
<dbReference type="Proteomes" id="UP000035880">
    <property type="component" value="Chromosome 2L"/>
</dbReference>
<accession>A0AP53</accession>
<dbReference type="HOGENOM" id="CLU_080814_0_1_1"/>
<dbReference type="InterPro" id="IPR025202">
    <property type="entry name" value="PLD-like_dom"/>
</dbReference>
<dbReference type="Pfam" id="PF13091">
    <property type="entry name" value="PLDc_2"/>
    <property type="match status" value="1"/>
</dbReference>
<keyword evidence="11" id="KW-1185">Reference proteome</keyword>
<dbReference type="KEGG" id="dsi:Dsimw501_GD22146"/>
<dbReference type="PANTHER" id="PTHR43856:SF1">
    <property type="entry name" value="MITOCHONDRIAL CARDIOLIPIN HYDROLASE"/>
    <property type="match status" value="1"/>
</dbReference>
<dbReference type="GO" id="GO:0043186">
    <property type="term" value="C:P granule"/>
    <property type="evidence" value="ECO:0007669"/>
    <property type="project" value="EnsemblMetazoa"/>
</dbReference>
<dbReference type="Gene3D" id="3.30.870.10">
    <property type="entry name" value="Endonuclease Chain A"/>
    <property type="match status" value="1"/>
</dbReference>
<comment type="similarity">
    <text evidence="4">Belongs to the phospholipase D family. MitoPLD/Zucchini subfamily.</text>
</comment>
<dbReference type="Bgee" id="FBgn0193556">
    <property type="expression patterns" value="Expressed in embryo and 3 other cell types or tissues"/>
</dbReference>
<evidence type="ECO:0000256" key="3">
    <source>
        <dbReference type="ARBA" id="ARBA00023098"/>
    </source>
</evidence>
<dbReference type="PANTHER" id="PTHR43856">
    <property type="entry name" value="CARDIOLIPIN HYDROLASE"/>
    <property type="match status" value="1"/>
</dbReference>
<reference evidence="8" key="1">
    <citation type="journal article" date="2006" name="Genetics">
        <title>Widespread adaptive evolution of Drosophila genes with sex-biased expression.</title>
        <authorList>
            <person name="Proeschel M."/>
            <person name="Zhang Z."/>
            <person name="Parsch J."/>
        </authorList>
    </citation>
    <scope>NUCLEOTIDE SEQUENCE</scope>
    <source>
        <strain evidence="8">S1</strain>
    </source>
</reference>
<evidence type="ECO:0000256" key="6">
    <source>
        <dbReference type="ARBA" id="ARBA00043167"/>
    </source>
</evidence>
<evidence type="ECO:0000313" key="11">
    <source>
        <dbReference type="Proteomes" id="UP000000304"/>
    </source>
</evidence>
<feature type="domain" description="Phospholipase D-like" evidence="7">
    <location>
        <begin position="97"/>
        <end position="239"/>
    </location>
</feature>
<dbReference type="GO" id="GO:0016891">
    <property type="term" value="F:RNA endonuclease activity producing 5'-phosphomonoesters, hydrolytic mechanism"/>
    <property type="evidence" value="ECO:0007669"/>
    <property type="project" value="EnsemblMetazoa"/>
</dbReference>
<evidence type="ECO:0000256" key="1">
    <source>
        <dbReference type="ARBA" id="ARBA00022801"/>
    </source>
</evidence>
<dbReference type="GO" id="GO:0016042">
    <property type="term" value="P:lipid catabolic process"/>
    <property type="evidence" value="ECO:0007669"/>
    <property type="project" value="UniProtKB-KW"/>
</dbReference>
<dbReference type="GO" id="GO:0042802">
    <property type="term" value="F:identical protein binding"/>
    <property type="evidence" value="ECO:0007669"/>
    <property type="project" value="EnsemblMetazoa"/>
</dbReference>
<keyword evidence="1" id="KW-0378">Hydrolase</keyword>